<evidence type="ECO:0000313" key="1">
    <source>
        <dbReference type="EMBL" id="SLM09720.1"/>
    </source>
</evidence>
<dbReference type="EMBL" id="FWDM01000001">
    <property type="protein sequence ID" value="SLM09720.1"/>
    <property type="molecule type" value="Genomic_DNA"/>
</dbReference>
<evidence type="ECO:0008006" key="4">
    <source>
        <dbReference type="Google" id="ProtNLM"/>
    </source>
</evidence>
<protein>
    <recommendedName>
        <fullName evidence="4">Antitoxin</fullName>
    </recommendedName>
</protein>
<reference evidence="1" key="1">
    <citation type="submission" date="2017-02" db="EMBL/GenBank/DDBJ databases">
        <authorList>
            <person name="Regsiter A."/>
            <person name="William W."/>
        </authorList>
    </citation>
    <scope>NUCLEOTIDE SEQUENCE</scope>
    <source>
        <strain evidence="1">Bib</strain>
    </source>
</reference>
<evidence type="ECO:0000313" key="2">
    <source>
        <dbReference type="EMBL" id="SLM09729.1"/>
    </source>
</evidence>
<sequence>METKLTLKLDQAIIQRAKQYAEEHNRSVSKLVEDYFRNLIVNRKDKTHYSPLVEELSGVITPDDINNSDYTSYLEAKYE</sequence>
<dbReference type="Pfam" id="PF19891">
    <property type="entry name" value="DUF6364"/>
    <property type="match status" value="1"/>
</dbReference>
<dbReference type="EMBL" id="FWDM01000001">
    <property type="protein sequence ID" value="SLM09729.1"/>
    <property type="molecule type" value="Genomic_DNA"/>
</dbReference>
<dbReference type="GO" id="GO:0006355">
    <property type="term" value="P:regulation of DNA-templated transcription"/>
    <property type="evidence" value="ECO:0007669"/>
    <property type="project" value="InterPro"/>
</dbReference>
<proteinExistence type="predicted"/>
<organism evidence="1">
    <name type="scientific">uncultured spirochete</name>
    <dbReference type="NCBI Taxonomy" id="156406"/>
    <lineage>
        <taxon>Bacteria</taxon>
        <taxon>Pseudomonadati</taxon>
        <taxon>Spirochaetota</taxon>
        <taxon>Spirochaetia</taxon>
        <taxon>Spirochaetales</taxon>
        <taxon>environmental samples</taxon>
    </lineage>
</organism>
<gene>
    <name evidence="1" type="ORF">SPIROBIBN47_10015</name>
    <name evidence="2" type="ORF">SPIROBIBN47_10024</name>
    <name evidence="3" type="ORF">SPIROBIBN47_410090</name>
</gene>
<name>A0A3P3XF54_9SPIR</name>
<dbReference type="SUPFAM" id="SSF47598">
    <property type="entry name" value="Ribbon-helix-helix"/>
    <property type="match status" value="1"/>
</dbReference>
<accession>A0A3P3XF54</accession>
<evidence type="ECO:0000313" key="3">
    <source>
        <dbReference type="EMBL" id="SLM15410.1"/>
    </source>
</evidence>
<dbReference type="AlphaFoldDB" id="A0A3P3XF54"/>
<dbReference type="EMBL" id="FWDM01000036">
    <property type="protein sequence ID" value="SLM15410.1"/>
    <property type="molecule type" value="Genomic_DNA"/>
</dbReference>
<dbReference type="InterPro" id="IPR010985">
    <property type="entry name" value="Ribbon_hlx_hlx"/>
</dbReference>
<dbReference type="InterPro" id="IPR045944">
    <property type="entry name" value="DUF6364"/>
</dbReference>